<proteinExistence type="predicted"/>
<dbReference type="SUPFAM" id="SSF52540">
    <property type="entry name" value="P-loop containing nucleoside triphosphate hydrolases"/>
    <property type="match status" value="1"/>
</dbReference>
<dbReference type="PANTHER" id="PTHR13696:SF99">
    <property type="entry name" value="COBYRINIC ACID AC-DIAMIDE SYNTHASE"/>
    <property type="match status" value="1"/>
</dbReference>
<protein>
    <submittedName>
        <fullName evidence="2">ParA family protein</fullName>
    </submittedName>
</protein>
<dbReference type="InterPro" id="IPR050678">
    <property type="entry name" value="DNA_Partitioning_ATPase"/>
</dbReference>
<evidence type="ECO:0000313" key="2">
    <source>
        <dbReference type="EMBL" id="MBC2373776.1"/>
    </source>
</evidence>
<dbReference type="EMBL" id="JAARMV010000009">
    <property type="protein sequence ID" value="MBC2373776.1"/>
    <property type="molecule type" value="Genomic_DNA"/>
</dbReference>
<dbReference type="Pfam" id="PF13614">
    <property type="entry name" value="AAA_31"/>
    <property type="match status" value="1"/>
</dbReference>
<organism evidence="2 3">
    <name type="scientific">Listeria booriae</name>
    <dbReference type="NCBI Taxonomy" id="1552123"/>
    <lineage>
        <taxon>Bacteria</taxon>
        <taxon>Bacillati</taxon>
        <taxon>Bacillota</taxon>
        <taxon>Bacilli</taxon>
        <taxon>Bacillales</taxon>
        <taxon>Listeriaceae</taxon>
        <taxon>Listeria</taxon>
    </lineage>
</organism>
<dbReference type="InterPro" id="IPR027417">
    <property type="entry name" value="P-loop_NTPase"/>
</dbReference>
<gene>
    <name evidence="2" type="ORF">HBP98_17325</name>
</gene>
<dbReference type="PANTHER" id="PTHR13696">
    <property type="entry name" value="P-LOOP CONTAINING NUCLEOSIDE TRIPHOSPHATE HYDROLASE"/>
    <property type="match status" value="1"/>
</dbReference>
<evidence type="ECO:0000259" key="1">
    <source>
        <dbReference type="Pfam" id="PF13614"/>
    </source>
</evidence>
<sequence>MIHMAMNDSKLLELKRPLTITVANSKGGVGKSTIIRYLSYSLALMGYKTLVIDEDPQANTTKTMILTRERYHTEDDIFVLDKTLMAGVRDGNLEDLIVNVMDNLDVIPSHIDFKRFPAFLNKIYGSAEEGDLDYVEIESKKVNIMKDLIAPFKHNYDFILIDTPPTISDYTRTATVASDYIIIAFQTQSDSLDGAVDYIEDQLTELVEVFGAETDVLGILPNQLSNTGAIDKQVLDDAIGIFGEQNIFNNIIPFAKRVQSAPRTGMRNDLYWDKKLFKDIIDPLTIDFLERVAIMEGIAGE</sequence>
<feature type="domain" description="AAA" evidence="1">
    <location>
        <begin position="19"/>
        <end position="198"/>
    </location>
</feature>
<name>A0A7X1AB30_9LIST</name>
<comment type="caution">
    <text evidence="2">The sequence shown here is derived from an EMBL/GenBank/DDBJ whole genome shotgun (WGS) entry which is preliminary data.</text>
</comment>
<evidence type="ECO:0000313" key="3">
    <source>
        <dbReference type="Proteomes" id="UP000546244"/>
    </source>
</evidence>
<reference evidence="2 3" key="1">
    <citation type="submission" date="2020-03" db="EMBL/GenBank/DDBJ databases">
        <title>Soil Listeria distribution.</title>
        <authorList>
            <person name="Liao J."/>
            <person name="Wiedmann M."/>
        </authorList>
    </citation>
    <scope>NUCLEOTIDE SEQUENCE [LARGE SCALE GENOMIC DNA]</scope>
    <source>
        <strain evidence="2 3">FSL L7-1850</strain>
    </source>
</reference>
<dbReference type="CDD" id="cd02042">
    <property type="entry name" value="ParAB_family"/>
    <property type="match status" value="1"/>
</dbReference>
<accession>A0A7X1AB30</accession>
<dbReference type="Gene3D" id="3.40.50.300">
    <property type="entry name" value="P-loop containing nucleotide triphosphate hydrolases"/>
    <property type="match status" value="1"/>
</dbReference>
<dbReference type="InterPro" id="IPR025669">
    <property type="entry name" value="AAA_dom"/>
</dbReference>
<dbReference type="AlphaFoldDB" id="A0A7X1AB30"/>
<dbReference type="Proteomes" id="UP000546244">
    <property type="component" value="Unassembled WGS sequence"/>
</dbReference>